<organism evidence="2 3">
    <name type="scientific">Planomonospora parontospora</name>
    <dbReference type="NCBI Taxonomy" id="58119"/>
    <lineage>
        <taxon>Bacteria</taxon>
        <taxon>Bacillati</taxon>
        <taxon>Actinomycetota</taxon>
        <taxon>Actinomycetes</taxon>
        <taxon>Streptosporangiales</taxon>
        <taxon>Streptosporangiaceae</taxon>
        <taxon>Planomonospora</taxon>
    </lineage>
</organism>
<gene>
    <name evidence="2" type="ORF">GCM10010126_44580</name>
</gene>
<evidence type="ECO:0000313" key="2">
    <source>
        <dbReference type="EMBL" id="GGK80313.1"/>
    </source>
</evidence>
<reference evidence="2" key="1">
    <citation type="journal article" date="2014" name="Int. J. Syst. Evol. Microbiol.">
        <title>Complete genome sequence of Corynebacterium casei LMG S-19264T (=DSM 44701T), isolated from a smear-ripened cheese.</title>
        <authorList>
            <consortium name="US DOE Joint Genome Institute (JGI-PGF)"/>
            <person name="Walter F."/>
            <person name="Albersmeier A."/>
            <person name="Kalinowski J."/>
            <person name="Ruckert C."/>
        </authorList>
    </citation>
    <scope>NUCLEOTIDE SEQUENCE</scope>
    <source>
        <strain evidence="2">JCM 3093</strain>
    </source>
</reference>
<evidence type="ECO:0000313" key="3">
    <source>
        <dbReference type="Proteomes" id="UP000627984"/>
    </source>
</evidence>
<accession>A0AA37BJE8</accession>
<reference evidence="2" key="2">
    <citation type="submission" date="2022-09" db="EMBL/GenBank/DDBJ databases">
        <authorList>
            <person name="Sun Q."/>
            <person name="Ohkuma M."/>
        </authorList>
    </citation>
    <scope>NUCLEOTIDE SEQUENCE</scope>
    <source>
        <strain evidence="2">JCM 3093</strain>
    </source>
</reference>
<sequence length="109" mass="11652">MGRSRFPTLPAGQQAADPAMRPPPGSGAGPFTEHMAPSGAAPRRSLWNAAPSVPRVGIDRFHGPSYPPLSPYEPGWPLHPLGTDLSRPLVADGSTLVKWDTPEADEQYE</sequence>
<evidence type="ECO:0000256" key="1">
    <source>
        <dbReference type="SAM" id="MobiDB-lite"/>
    </source>
</evidence>
<feature type="region of interest" description="Disordered" evidence="1">
    <location>
        <begin position="1"/>
        <end position="46"/>
    </location>
</feature>
<dbReference type="Proteomes" id="UP000627984">
    <property type="component" value="Unassembled WGS sequence"/>
</dbReference>
<name>A0AA37BJE8_9ACTN</name>
<dbReference type="AlphaFoldDB" id="A0AA37BJE8"/>
<dbReference type="EMBL" id="BMQD01000014">
    <property type="protein sequence ID" value="GGK80313.1"/>
    <property type="molecule type" value="Genomic_DNA"/>
</dbReference>
<proteinExistence type="predicted"/>
<comment type="caution">
    <text evidence="2">The sequence shown here is derived from an EMBL/GenBank/DDBJ whole genome shotgun (WGS) entry which is preliminary data.</text>
</comment>
<protein>
    <submittedName>
        <fullName evidence="2">Uncharacterized protein</fullName>
    </submittedName>
</protein>